<accession>A0A3D8YIY1</accession>
<protein>
    <submittedName>
        <fullName evidence="1">HNH endonuclease</fullName>
    </submittedName>
</protein>
<evidence type="ECO:0000313" key="1">
    <source>
        <dbReference type="EMBL" id="REA79650.1"/>
    </source>
</evidence>
<sequence>LQERYKFLYNTITPILHIEEQEEEFEDDFDLE</sequence>
<gene>
    <name evidence="1" type="ORF">DV961_14115</name>
</gene>
<comment type="caution">
    <text evidence="1">The sequence shown here is derived from an EMBL/GenBank/DDBJ whole genome shotgun (WGS) entry which is preliminary data.</text>
</comment>
<name>A0A3D8YIY1_STAPS</name>
<keyword evidence="1" id="KW-0378">Hydrolase</keyword>
<evidence type="ECO:0000313" key="2">
    <source>
        <dbReference type="Proteomes" id="UP000256409"/>
    </source>
</evidence>
<dbReference type="Proteomes" id="UP000256409">
    <property type="component" value="Unassembled WGS sequence"/>
</dbReference>
<dbReference type="EMBL" id="QQPC01000308">
    <property type="protein sequence ID" value="REA79650.1"/>
    <property type="molecule type" value="Genomic_DNA"/>
</dbReference>
<keyword evidence="1" id="KW-0540">Nuclease</keyword>
<organism evidence="1 2">
    <name type="scientific">Staphylococcus pseudintermedius</name>
    <dbReference type="NCBI Taxonomy" id="283734"/>
    <lineage>
        <taxon>Bacteria</taxon>
        <taxon>Bacillati</taxon>
        <taxon>Bacillota</taxon>
        <taxon>Bacilli</taxon>
        <taxon>Bacillales</taxon>
        <taxon>Staphylococcaceae</taxon>
        <taxon>Staphylococcus</taxon>
        <taxon>Staphylococcus intermedius group</taxon>
    </lineage>
</organism>
<dbReference type="AlphaFoldDB" id="A0A3D8YIY1"/>
<keyword evidence="1" id="KW-0255">Endonuclease</keyword>
<proteinExistence type="predicted"/>
<reference evidence="2" key="1">
    <citation type="journal article" date="2018" name="Vet. Microbiol.">
        <title>Molecular epidemiology of methicillin-resistant staphylococci amongst veterinary personnel, personnel-owned pets, patients and the hospital environment of two companion animal veterinary hospitals.</title>
        <authorList>
            <person name="Worthing K.A."/>
            <person name="Brown J."/>
            <person name="Gerber L."/>
            <person name="Abraham S."/>
            <person name="Trott D."/>
            <person name="Norris J.M."/>
        </authorList>
    </citation>
    <scope>NUCLEOTIDE SEQUENCE [LARGE SCALE GENOMIC DNA]</scope>
    <source>
        <strain evidence="2">ST496-2</strain>
    </source>
</reference>
<dbReference type="GO" id="GO:0004519">
    <property type="term" value="F:endonuclease activity"/>
    <property type="evidence" value="ECO:0007669"/>
    <property type="project" value="UniProtKB-KW"/>
</dbReference>
<feature type="non-terminal residue" evidence="1">
    <location>
        <position position="1"/>
    </location>
</feature>